<gene>
    <name evidence="6" type="ORF">FHS72_001361</name>
</gene>
<evidence type="ECO:0000256" key="3">
    <source>
        <dbReference type="ARBA" id="ARBA00022801"/>
    </source>
</evidence>
<sequence length="401" mass="43210">MIRYVIAFLTLATPALSQDFSGLARVVHADSAITDTRGGMQLNLGLTQVVPYRVFTLDEPRRLVVDFREIDWTGTDKAQLDQSQIAGDVRFGAFQQGWSRLVVDLTEPVVLETAELVSNQIDGTAKLTLNFDRVSAETFAEKSGAPASTAWDVATALPSLPAPTSEDRPLTVVIDPGHGGVDPGAIQGGVQEADLMLQLAVEVAEGLNRTGRVRAILTREADVFVPLEGRMSIARAAKADLLISLHADALEVDEARGASIYTLSDEGSDQAATRMAERHERGDLLAGVDLSDQDDRVATVLMDLARAETEPQSQRFAEHVVTGLRDAGARLNSKPRREGRLAVLNAPDFASVLIEVGFLSSASDREILSTRAGRARIVEGIVASVLVWEQDEAARAPLVRQ</sequence>
<name>A0A7W9EXL0_9RHOB</name>
<dbReference type="Pfam" id="PF01520">
    <property type="entry name" value="Amidase_3"/>
    <property type="match status" value="1"/>
</dbReference>
<dbReference type="SUPFAM" id="SSF53187">
    <property type="entry name" value="Zn-dependent exopeptidases"/>
    <property type="match status" value="1"/>
</dbReference>
<dbReference type="RefSeq" id="WP_183527387.1">
    <property type="nucleotide sequence ID" value="NZ_JACIJM010000003.1"/>
</dbReference>
<dbReference type="Gene3D" id="3.40.630.40">
    <property type="entry name" value="Zn-dependent exopeptidases"/>
    <property type="match status" value="1"/>
</dbReference>
<dbReference type="EMBL" id="JACIJM010000003">
    <property type="protein sequence ID" value="MBB5721749.1"/>
    <property type="molecule type" value="Genomic_DNA"/>
</dbReference>
<evidence type="ECO:0000256" key="2">
    <source>
        <dbReference type="ARBA" id="ARBA00011901"/>
    </source>
</evidence>
<keyword evidence="3 6" id="KW-0378">Hydrolase</keyword>
<dbReference type="EC" id="3.5.1.28" evidence="2"/>
<feature type="signal peptide" evidence="4">
    <location>
        <begin position="1"/>
        <end position="17"/>
    </location>
</feature>
<dbReference type="Gene3D" id="2.60.40.3500">
    <property type="match status" value="1"/>
</dbReference>
<dbReference type="AlphaFoldDB" id="A0A7W9EXL0"/>
<organism evidence="6 7">
    <name type="scientific">Yoonia ponticola</name>
    <dbReference type="NCBI Taxonomy" id="1524255"/>
    <lineage>
        <taxon>Bacteria</taxon>
        <taxon>Pseudomonadati</taxon>
        <taxon>Pseudomonadota</taxon>
        <taxon>Alphaproteobacteria</taxon>
        <taxon>Rhodobacterales</taxon>
        <taxon>Paracoccaceae</taxon>
        <taxon>Yoonia</taxon>
    </lineage>
</organism>
<evidence type="ECO:0000313" key="6">
    <source>
        <dbReference type="EMBL" id="MBB5721749.1"/>
    </source>
</evidence>
<dbReference type="CDD" id="cd02696">
    <property type="entry name" value="MurNAc-LAA"/>
    <property type="match status" value="1"/>
</dbReference>
<feature type="domain" description="MurNAc-LAA" evidence="5">
    <location>
        <begin position="231"/>
        <end position="386"/>
    </location>
</feature>
<reference evidence="6 7" key="1">
    <citation type="submission" date="2020-08" db="EMBL/GenBank/DDBJ databases">
        <title>Genomic Encyclopedia of Type Strains, Phase IV (KMG-IV): sequencing the most valuable type-strain genomes for metagenomic binning, comparative biology and taxonomic classification.</title>
        <authorList>
            <person name="Goeker M."/>
        </authorList>
    </citation>
    <scope>NUCLEOTIDE SEQUENCE [LARGE SCALE GENOMIC DNA]</scope>
    <source>
        <strain evidence="6 7">DSM 101064</strain>
    </source>
</reference>
<accession>A0A7W9EXL0</accession>
<comment type="catalytic activity">
    <reaction evidence="1">
        <text>Hydrolyzes the link between N-acetylmuramoyl residues and L-amino acid residues in certain cell-wall glycopeptides.</text>
        <dbReference type="EC" id="3.5.1.28"/>
    </reaction>
</comment>
<evidence type="ECO:0000256" key="4">
    <source>
        <dbReference type="SAM" id="SignalP"/>
    </source>
</evidence>
<dbReference type="SMART" id="SM00646">
    <property type="entry name" value="Ami_3"/>
    <property type="match status" value="1"/>
</dbReference>
<keyword evidence="7" id="KW-1185">Reference proteome</keyword>
<keyword evidence="4" id="KW-0732">Signal</keyword>
<dbReference type="InterPro" id="IPR002508">
    <property type="entry name" value="MurNAc-LAA_cat"/>
</dbReference>
<protein>
    <recommendedName>
        <fullName evidence="2">N-acetylmuramoyl-L-alanine amidase</fullName>
        <ecNumber evidence="2">3.5.1.28</ecNumber>
    </recommendedName>
</protein>
<dbReference type="Pfam" id="PF11741">
    <property type="entry name" value="AMIN"/>
    <property type="match status" value="1"/>
</dbReference>
<dbReference type="PANTHER" id="PTHR30404">
    <property type="entry name" value="N-ACETYLMURAMOYL-L-ALANINE AMIDASE"/>
    <property type="match status" value="1"/>
</dbReference>
<dbReference type="GO" id="GO:0030288">
    <property type="term" value="C:outer membrane-bounded periplasmic space"/>
    <property type="evidence" value="ECO:0007669"/>
    <property type="project" value="TreeGrafter"/>
</dbReference>
<dbReference type="PANTHER" id="PTHR30404:SF0">
    <property type="entry name" value="N-ACETYLMURAMOYL-L-ALANINE AMIDASE AMIC"/>
    <property type="match status" value="1"/>
</dbReference>
<dbReference type="GO" id="GO:0008745">
    <property type="term" value="F:N-acetylmuramoyl-L-alanine amidase activity"/>
    <property type="evidence" value="ECO:0007669"/>
    <property type="project" value="UniProtKB-EC"/>
</dbReference>
<dbReference type="InterPro" id="IPR050695">
    <property type="entry name" value="N-acetylmuramoyl_amidase_3"/>
</dbReference>
<evidence type="ECO:0000259" key="5">
    <source>
        <dbReference type="SMART" id="SM00646"/>
    </source>
</evidence>
<dbReference type="GO" id="GO:0009253">
    <property type="term" value="P:peptidoglycan catabolic process"/>
    <property type="evidence" value="ECO:0007669"/>
    <property type="project" value="InterPro"/>
</dbReference>
<evidence type="ECO:0000256" key="1">
    <source>
        <dbReference type="ARBA" id="ARBA00001561"/>
    </source>
</evidence>
<dbReference type="InterPro" id="IPR021731">
    <property type="entry name" value="AMIN_dom"/>
</dbReference>
<dbReference type="Proteomes" id="UP000535415">
    <property type="component" value="Unassembled WGS sequence"/>
</dbReference>
<comment type="caution">
    <text evidence="6">The sequence shown here is derived from an EMBL/GenBank/DDBJ whole genome shotgun (WGS) entry which is preliminary data.</text>
</comment>
<proteinExistence type="predicted"/>
<feature type="chain" id="PRO_5031087679" description="N-acetylmuramoyl-L-alanine amidase" evidence="4">
    <location>
        <begin position="18"/>
        <end position="401"/>
    </location>
</feature>
<evidence type="ECO:0000313" key="7">
    <source>
        <dbReference type="Proteomes" id="UP000535415"/>
    </source>
</evidence>